<accession>A0A382ZDF2</accession>
<dbReference type="EMBL" id="UINC01183002">
    <property type="protein sequence ID" value="SVD93521.1"/>
    <property type="molecule type" value="Genomic_DNA"/>
</dbReference>
<name>A0A382ZDF2_9ZZZZ</name>
<sequence length="249" mass="28068">FPIKPDQIEFMTASENKSEPKIEIVPTYTFPGNTASEYDIFVTPDTNDNFTLSFNLKGEYSGQSYFYVGNQINFNSIPKPIENISPKTKLQSDQKPLSEANDISAISSNKSIGSADIDIDSDSNINLMVIYSLSTIAIIILALYIYWINQVNPYGLLRGEKDDQNIDLSNIQRPIMSRLISKNIITGKEIKLPGLEKTNFHFSRKGVSIINKNKDKAIRVNNQPILSKTNLHDKTWIGSNGKLYTFTFK</sequence>
<proteinExistence type="predicted"/>
<protein>
    <recommendedName>
        <fullName evidence="3">FHA domain-containing protein</fullName>
    </recommendedName>
</protein>
<evidence type="ECO:0000313" key="2">
    <source>
        <dbReference type="EMBL" id="SVD93521.1"/>
    </source>
</evidence>
<keyword evidence="1" id="KW-0472">Membrane</keyword>
<reference evidence="2" key="1">
    <citation type="submission" date="2018-05" db="EMBL/GenBank/DDBJ databases">
        <authorList>
            <person name="Lanie J.A."/>
            <person name="Ng W.-L."/>
            <person name="Kazmierczak K.M."/>
            <person name="Andrzejewski T.M."/>
            <person name="Davidsen T.M."/>
            <person name="Wayne K.J."/>
            <person name="Tettelin H."/>
            <person name="Glass J.I."/>
            <person name="Rusch D."/>
            <person name="Podicherti R."/>
            <person name="Tsui H.-C.T."/>
            <person name="Winkler M.E."/>
        </authorList>
    </citation>
    <scope>NUCLEOTIDE SEQUENCE</scope>
</reference>
<organism evidence="2">
    <name type="scientific">marine metagenome</name>
    <dbReference type="NCBI Taxonomy" id="408172"/>
    <lineage>
        <taxon>unclassified sequences</taxon>
        <taxon>metagenomes</taxon>
        <taxon>ecological metagenomes</taxon>
    </lineage>
</organism>
<dbReference type="AlphaFoldDB" id="A0A382ZDF2"/>
<evidence type="ECO:0000256" key="1">
    <source>
        <dbReference type="SAM" id="Phobius"/>
    </source>
</evidence>
<keyword evidence="1" id="KW-0812">Transmembrane</keyword>
<keyword evidence="1" id="KW-1133">Transmembrane helix</keyword>
<feature type="non-terminal residue" evidence="2">
    <location>
        <position position="1"/>
    </location>
</feature>
<feature type="transmembrane region" description="Helical" evidence="1">
    <location>
        <begin position="128"/>
        <end position="148"/>
    </location>
</feature>
<gene>
    <name evidence="2" type="ORF">METZ01_LOCUS446375</name>
</gene>
<evidence type="ECO:0008006" key="3">
    <source>
        <dbReference type="Google" id="ProtNLM"/>
    </source>
</evidence>